<reference evidence="9" key="1">
    <citation type="submission" date="2017-01" db="EMBL/GenBank/DDBJ databases">
        <title>Comparative genomics of anhydrobiosis in the tardigrade Hypsibius dujardini.</title>
        <authorList>
            <person name="Yoshida Y."/>
            <person name="Koutsovoulos G."/>
            <person name="Laetsch D."/>
            <person name="Stevens L."/>
            <person name="Kumar S."/>
            <person name="Horikawa D."/>
            <person name="Ishino K."/>
            <person name="Komine S."/>
            <person name="Tomita M."/>
            <person name="Blaxter M."/>
            <person name="Arakawa K."/>
        </authorList>
    </citation>
    <scope>NUCLEOTIDE SEQUENCE [LARGE SCALE GENOMIC DNA]</scope>
    <source>
        <strain evidence="9">Z151</strain>
    </source>
</reference>
<evidence type="ECO:0000256" key="2">
    <source>
        <dbReference type="ARBA" id="ARBA00022723"/>
    </source>
</evidence>
<evidence type="ECO:0000256" key="5">
    <source>
        <dbReference type="ARBA" id="ARBA00023049"/>
    </source>
</evidence>
<dbReference type="EMBL" id="MTYJ01000342">
    <property type="protein sequence ID" value="OWA53735.1"/>
    <property type="molecule type" value="Genomic_DNA"/>
</dbReference>
<dbReference type="Proteomes" id="UP000192578">
    <property type="component" value="Unassembled WGS sequence"/>
</dbReference>
<proteinExistence type="predicted"/>
<dbReference type="InterPro" id="IPR001506">
    <property type="entry name" value="Peptidase_M12A"/>
</dbReference>
<gene>
    <name evidence="8" type="ORF">BV898_18157</name>
</gene>
<name>A0A9X6RN74_HYPEX</name>
<feature type="binding site" evidence="6">
    <location>
        <position position="17"/>
    </location>
    <ligand>
        <name>Zn(2+)</name>
        <dbReference type="ChEBI" id="CHEBI:29105"/>
        <note>catalytic</note>
    </ligand>
</feature>
<dbReference type="OrthoDB" id="291007at2759"/>
<dbReference type="PANTHER" id="PTHR10127:SF780">
    <property type="entry name" value="METALLOENDOPEPTIDASE"/>
    <property type="match status" value="1"/>
</dbReference>
<feature type="active site" evidence="6">
    <location>
        <position position="8"/>
    </location>
</feature>
<keyword evidence="2 6" id="KW-0479">Metal-binding</keyword>
<keyword evidence="9" id="KW-1185">Reference proteome</keyword>
<feature type="binding site" evidence="6">
    <location>
        <position position="7"/>
    </location>
    <ligand>
        <name>Zn(2+)</name>
        <dbReference type="ChEBI" id="CHEBI:29105"/>
        <note>catalytic</note>
    </ligand>
</feature>
<dbReference type="GO" id="GO:0008270">
    <property type="term" value="F:zinc ion binding"/>
    <property type="evidence" value="ECO:0007669"/>
    <property type="project" value="UniProtKB-UniRule"/>
</dbReference>
<evidence type="ECO:0000256" key="4">
    <source>
        <dbReference type="ARBA" id="ARBA00022833"/>
    </source>
</evidence>
<comment type="caution">
    <text evidence="8">The sequence shown here is derived from an EMBL/GenBank/DDBJ whole genome shotgun (WGS) entry which is preliminary data.</text>
</comment>
<comment type="cofactor">
    <cofactor evidence="6">
        <name>Zn(2+)</name>
        <dbReference type="ChEBI" id="CHEBI:29105"/>
    </cofactor>
    <text evidence="6">Binds 1 zinc ion per subunit.</text>
</comment>
<dbReference type="PROSITE" id="PS51864">
    <property type="entry name" value="ASTACIN"/>
    <property type="match status" value="1"/>
</dbReference>
<evidence type="ECO:0000259" key="7">
    <source>
        <dbReference type="PROSITE" id="PS51864"/>
    </source>
</evidence>
<organism evidence="8 9">
    <name type="scientific">Hypsibius exemplaris</name>
    <name type="common">Freshwater tardigrade</name>
    <dbReference type="NCBI Taxonomy" id="2072580"/>
    <lineage>
        <taxon>Eukaryota</taxon>
        <taxon>Metazoa</taxon>
        <taxon>Ecdysozoa</taxon>
        <taxon>Tardigrada</taxon>
        <taxon>Eutardigrada</taxon>
        <taxon>Parachela</taxon>
        <taxon>Hypsibioidea</taxon>
        <taxon>Hypsibiidae</taxon>
        <taxon>Hypsibius</taxon>
    </lineage>
</organism>
<keyword evidence="4 6" id="KW-0862">Zinc</keyword>
<protein>
    <recommendedName>
        <fullName evidence="7">Peptidase M12A domain-containing protein</fullName>
    </recommendedName>
</protein>
<evidence type="ECO:0000256" key="6">
    <source>
        <dbReference type="PROSITE-ProRule" id="PRU01211"/>
    </source>
</evidence>
<feature type="domain" description="Peptidase M12A" evidence="7">
    <location>
        <begin position="1"/>
        <end position="125"/>
    </location>
</feature>
<evidence type="ECO:0000313" key="9">
    <source>
        <dbReference type="Proteomes" id="UP000192578"/>
    </source>
</evidence>
<dbReference type="InterPro" id="IPR024079">
    <property type="entry name" value="MetalloPept_cat_dom_sf"/>
</dbReference>
<evidence type="ECO:0000256" key="1">
    <source>
        <dbReference type="ARBA" id="ARBA00022670"/>
    </source>
</evidence>
<accession>A0A9X6RN74</accession>
<dbReference type="AlphaFoldDB" id="A0A9X6RN74"/>
<keyword evidence="1 6" id="KW-0645">Protease</keyword>
<dbReference type="PANTHER" id="PTHR10127">
    <property type="entry name" value="DISCOIDIN, CUB, EGF, LAMININ , AND ZINC METALLOPROTEASE DOMAIN CONTAINING"/>
    <property type="match status" value="1"/>
</dbReference>
<sequence length="125" mass="14424">MIGEIQHEIMHVLGFQHEQSREDRDKYVHVIFDNIPSVGIYSTINKASFFFTVTFPHCSFAQPVCQVQGTNLWLPYDYNSIMHFAHNTFSIDPDNKPSIPPIQQAPIGNRKKLSVHDIERNQCPL</sequence>
<dbReference type="SUPFAM" id="SSF55486">
    <property type="entry name" value="Metalloproteases ('zincins'), catalytic domain"/>
    <property type="match status" value="1"/>
</dbReference>
<keyword evidence="3 6" id="KW-0378">Hydrolase</keyword>
<feature type="binding site" evidence="6">
    <location>
        <position position="11"/>
    </location>
    <ligand>
        <name>Zn(2+)</name>
        <dbReference type="ChEBI" id="CHEBI:29105"/>
        <note>catalytic</note>
    </ligand>
</feature>
<dbReference type="GO" id="GO:0004222">
    <property type="term" value="F:metalloendopeptidase activity"/>
    <property type="evidence" value="ECO:0007669"/>
    <property type="project" value="UniProtKB-UniRule"/>
</dbReference>
<keyword evidence="5 6" id="KW-0482">Metalloprotease</keyword>
<evidence type="ECO:0000256" key="3">
    <source>
        <dbReference type="ARBA" id="ARBA00022801"/>
    </source>
</evidence>
<dbReference type="Pfam" id="PF01400">
    <property type="entry name" value="Astacin"/>
    <property type="match status" value="2"/>
</dbReference>
<dbReference type="Gene3D" id="3.40.390.10">
    <property type="entry name" value="Collagenase (Catalytic Domain)"/>
    <property type="match status" value="1"/>
</dbReference>
<dbReference type="GO" id="GO:0006508">
    <property type="term" value="P:proteolysis"/>
    <property type="evidence" value="ECO:0007669"/>
    <property type="project" value="UniProtKB-KW"/>
</dbReference>
<evidence type="ECO:0000313" key="8">
    <source>
        <dbReference type="EMBL" id="OWA53735.1"/>
    </source>
</evidence>
<comment type="caution">
    <text evidence="6">Lacks conserved residue(s) required for the propagation of feature annotation.</text>
</comment>